<evidence type="ECO:0000313" key="1">
    <source>
        <dbReference type="EMBL" id="PIL23273.1"/>
    </source>
</evidence>
<evidence type="ECO:0000313" key="2">
    <source>
        <dbReference type="Proteomes" id="UP000230002"/>
    </source>
</evidence>
<proteinExistence type="predicted"/>
<sequence>MLLPLRLQKLRRRYTGKLTLVLPSWSSSSVRTPDMPMMPTGSPASILMPLPSWSKPVLLPMPCLLRSPPSTLARAFLTTVLLRFQKVVYSLSILRRCHPTGLLCSMFLLLVSDRARLPRRTSCAYLDVGADAFTNFAKLPVRAMKGLVTSPSNPRTASRRRRLLSCGLHMSLKTHG</sequence>
<dbReference type="EMBL" id="AYKW01000068">
    <property type="protein sequence ID" value="PIL23273.1"/>
    <property type="molecule type" value="Genomic_DNA"/>
</dbReference>
<dbReference type="Proteomes" id="UP000230002">
    <property type="component" value="Unassembled WGS sequence"/>
</dbReference>
<accession>A0A2G8RP54</accession>
<comment type="caution">
    <text evidence="1">The sequence shown here is derived from an EMBL/GenBank/DDBJ whole genome shotgun (WGS) entry which is preliminary data.</text>
</comment>
<name>A0A2G8RP54_9APHY</name>
<organism evidence="1 2">
    <name type="scientific">Ganoderma sinense ZZ0214-1</name>
    <dbReference type="NCBI Taxonomy" id="1077348"/>
    <lineage>
        <taxon>Eukaryota</taxon>
        <taxon>Fungi</taxon>
        <taxon>Dikarya</taxon>
        <taxon>Basidiomycota</taxon>
        <taxon>Agaricomycotina</taxon>
        <taxon>Agaricomycetes</taxon>
        <taxon>Polyporales</taxon>
        <taxon>Polyporaceae</taxon>
        <taxon>Ganoderma</taxon>
    </lineage>
</organism>
<keyword evidence="2" id="KW-1185">Reference proteome</keyword>
<reference evidence="1 2" key="1">
    <citation type="journal article" date="2015" name="Sci. Rep.">
        <title>Chromosome-level genome map provides insights into diverse defense mechanisms in the medicinal fungus Ganoderma sinense.</title>
        <authorList>
            <person name="Zhu Y."/>
            <person name="Xu J."/>
            <person name="Sun C."/>
            <person name="Zhou S."/>
            <person name="Xu H."/>
            <person name="Nelson D.R."/>
            <person name="Qian J."/>
            <person name="Song J."/>
            <person name="Luo H."/>
            <person name="Xiang L."/>
            <person name="Li Y."/>
            <person name="Xu Z."/>
            <person name="Ji A."/>
            <person name="Wang L."/>
            <person name="Lu S."/>
            <person name="Hayward A."/>
            <person name="Sun W."/>
            <person name="Li X."/>
            <person name="Schwartz D.C."/>
            <person name="Wang Y."/>
            <person name="Chen S."/>
        </authorList>
    </citation>
    <scope>NUCLEOTIDE SEQUENCE [LARGE SCALE GENOMIC DNA]</scope>
    <source>
        <strain evidence="1 2">ZZ0214-1</strain>
    </source>
</reference>
<dbReference type="AlphaFoldDB" id="A0A2G8RP54"/>
<gene>
    <name evidence="1" type="ORF">GSI_14583</name>
</gene>
<protein>
    <submittedName>
        <fullName evidence="1">Uncharacterized protein</fullName>
    </submittedName>
</protein>